<keyword evidence="11 13" id="KW-0408">Iron</keyword>
<reference evidence="15 16" key="1">
    <citation type="submission" date="2018-06" db="EMBL/GenBank/DDBJ databases">
        <authorList>
            <consortium name="Pathogen Informatics"/>
            <person name="Doyle S."/>
        </authorList>
    </citation>
    <scope>NUCLEOTIDE SEQUENCE [LARGE SCALE GENOMIC DNA]</scope>
    <source>
        <strain evidence="15 16">NCTC10660</strain>
    </source>
</reference>
<evidence type="ECO:0000256" key="1">
    <source>
        <dbReference type="ARBA" id="ARBA00022485"/>
    </source>
</evidence>
<dbReference type="SUPFAM" id="SSF52402">
    <property type="entry name" value="Adenine nucleotide alpha hydrolases-like"/>
    <property type="match status" value="1"/>
</dbReference>
<evidence type="ECO:0000256" key="5">
    <source>
        <dbReference type="ARBA" id="ARBA00022694"/>
    </source>
</evidence>
<dbReference type="InterPro" id="IPR011063">
    <property type="entry name" value="TilS/TtcA_N"/>
</dbReference>
<dbReference type="GO" id="GO:0051539">
    <property type="term" value="F:4 iron, 4 sulfur cluster binding"/>
    <property type="evidence" value="ECO:0007669"/>
    <property type="project" value="UniProtKB-UniRule"/>
</dbReference>
<comment type="subcellular location">
    <subcellularLocation>
        <location evidence="13">Cytoplasm</location>
    </subcellularLocation>
</comment>
<keyword evidence="10 13" id="KW-0694">RNA-binding</keyword>
<comment type="function">
    <text evidence="13">Catalyzes the ATP-dependent 2-thiolation of cytidine in position 32 of tRNA, to form 2-thiocytidine (s(2)C32). The sulfur atoms are provided by the cysteine/cysteine desulfurase (IscS) system.</text>
</comment>
<protein>
    <recommendedName>
        <fullName evidence="13">tRNA-cytidine(32) 2-sulfurtransferase</fullName>
        <ecNumber evidence="13">2.8.1.-</ecNumber>
    </recommendedName>
    <alternativeName>
        <fullName evidence="13">Two-thiocytidine biosynthesis protein A</fullName>
    </alternativeName>
    <alternativeName>
        <fullName evidence="13">tRNA 2-thiocytidine biosynthesis protein TtcA</fullName>
    </alternativeName>
</protein>
<comment type="subunit">
    <text evidence="13">Homodimer.</text>
</comment>
<feature type="binding site" evidence="13">
    <location>
        <position position="148"/>
    </location>
    <ligand>
        <name>[4Fe-4S] cluster</name>
        <dbReference type="ChEBI" id="CHEBI:49883"/>
    </ligand>
</feature>
<keyword evidence="7 13" id="KW-0547">Nucleotide-binding</keyword>
<keyword evidence="2 13" id="KW-0963">Cytoplasm</keyword>
<feature type="binding site" evidence="13">
    <location>
        <position position="239"/>
    </location>
    <ligand>
        <name>[4Fe-4S] cluster</name>
        <dbReference type="ChEBI" id="CHEBI:49883"/>
    </ligand>
</feature>
<dbReference type="GO" id="GO:0016783">
    <property type="term" value="F:sulfurtransferase activity"/>
    <property type="evidence" value="ECO:0007669"/>
    <property type="project" value="UniProtKB-UniRule"/>
</dbReference>
<comment type="cofactor">
    <cofactor evidence="13">
        <name>[4Fe-4S] cluster</name>
        <dbReference type="ChEBI" id="CHEBI:49883"/>
    </cofactor>
    <text evidence="13">Binds 1 [4Fe-4S] cluster per subunit. The cluster is chelated by three Cys residues, the fourth Fe has a free coordination site that may bind a sulfur atom transferred from the persulfide of IscS.</text>
</comment>
<dbReference type="CDD" id="cd24138">
    <property type="entry name" value="TtcA-like"/>
    <property type="match status" value="1"/>
</dbReference>
<sequence>MGAASFSDGLKTGCFRYNRAPTENKPKHIKMSNKPKHEHEANKLQKRLRHAVGDAINDFNMIEPGDKIMVCLSGGKDSYALLDILRQLQASAPIDFELVAVNLDQKQPGFPEEVLPTYLESIGVPYKIVEEDTYSTVKRVLDEGKTTCSLCSRLRRGILYRTAKELGCTKIALGHHRDDILATLFLNMFYGGKLKAMPPKLVSDNGEHIVIRPLAYVKEKDLIKYAELKQFPIIPCNLCGSQPNLQRQVIGDMMRDWDKRFPGRIESMFSALQNVVPSHLADPELFDFAGLKRGQNLKHGGDLAFDSETLPARFDSGEDEDSISLTKPRKVINILDSRPKN</sequence>
<comment type="cofactor">
    <cofactor evidence="13">
        <name>Mg(2+)</name>
        <dbReference type="ChEBI" id="CHEBI:18420"/>
    </cofactor>
</comment>
<dbReference type="EMBL" id="UGQW01000002">
    <property type="protein sequence ID" value="STZ66867.1"/>
    <property type="molecule type" value="Genomic_DNA"/>
</dbReference>
<evidence type="ECO:0000256" key="12">
    <source>
        <dbReference type="ARBA" id="ARBA00023014"/>
    </source>
</evidence>
<evidence type="ECO:0000256" key="7">
    <source>
        <dbReference type="ARBA" id="ARBA00022741"/>
    </source>
</evidence>
<keyword evidence="1 13" id="KW-0004">4Fe-4S</keyword>
<dbReference type="EC" id="2.8.1.-" evidence="13"/>
<comment type="catalytic activity">
    <reaction evidence="13">
        <text>cytidine(32) in tRNA + S-sulfanyl-L-cysteinyl-[cysteine desulfurase] + AH2 + ATP = 2-thiocytidine(32) in tRNA + L-cysteinyl-[cysteine desulfurase] + A + AMP + diphosphate + H(+)</text>
        <dbReference type="Rhea" id="RHEA:57048"/>
        <dbReference type="Rhea" id="RHEA-COMP:10288"/>
        <dbReference type="Rhea" id="RHEA-COMP:12157"/>
        <dbReference type="Rhea" id="RHEA-COMP:12158"/>
        <dbReference type="Rhea" id="RHEA-COMP:14821"/>
        <dbReference type="ChEBI" id="CHEBI:13193"/>
        <dbReference type="ChEBI" id="CHEBI:15378"/>
        <dbReference type="ChEBI" id="CHEBI:17499"/>
        <dbReference type="ChEBI" id="CHEBI:29950"/>
        <dbReference type="ChEBI" id="CHEBI:30616"/>
        <dbReference type="ChEBI" id="CHEBI:33019"/>
        <dbReference type="ChEBI" id="CHEBI:61963"/>
        <dbReference type="ChEBI" id="CHEBI:82748"/>
        <dbReference type="ChEBI" id="CHEBI:141453"/>
        <dbReference type="ChEBI" id="CHEBI:456215"/>
    </reaction>
</comment>
<evidence type="ECO:0000256" key="2">
    <source>
        <dbReference type="ARBA" id="ARBA00022490"/>
    </source>
</evidence>
<dbReference type="NCBIfam" id="NF007972">
    <property type="entry name" value="PRK10696.1"/>
    <property type="match status" value="1"/>
</dbReference>
<comment type="similarity">
    <text evidence="13">Belongs to the TtcA family.</text>
</comment>
<evidence type="ECO:0000256" key="8">
    <source>
        <dbReference type="ARBA" id="ARBA00022840"/>
    </source>
</evidence>
<dbReference type="PANTHER" id="PTHR43686:SF1">
    <property type="entry name" value="AMINOTRAN_5 DOMAIN-CONTAINING PROTEIN"/>
    <property type="match status" value="1"/>
</dbReference>
<dbReference type="Gene3D" id="3.40.50.620">
    <property type="entry name" value="HUPs"/>
    <property type="match status" value="1"/>
</dbReference>
<dbReference type="Pfam" id="PF01171">
    <property type="entry name" value="ATP_bind_3"/>
    <property type="match status" value="1"/>
</dbReference>
<evidence type="ECO:0000256" key="6">
    <source>
        <dbReference type="ARBA" id="ARBA00022723"/>
    </source>
</evidence>
<comment type="miscellaneous">
    <text evidence="13">The thiolation reaction likely consists of two steps: a first activation step by ATP to form an adenylated intermediate of the target base of tRNA, and a second nucleophilic substitution step of the sulfur (S) atom supplied by the hydrosulfide attached to the Fe-S cluster.</text>
</comment>
<dbReference type="GO" id="GO:0000049">
    <property type="term" value="F:tRNA binding"/>
    <property type="evidence" value="ECO:0007669"/>
    <property type="project" value="UniProtKB-KW"/>
</dbReference>
<dbReference type="AlphaFoldDB" id="A0A378TVD0"/>
<evidence type="ECO:0000256" key="9">
    <source>
        <dbReference type="ARBA" id="ARBA00022842"/>
    </source>
</evidence>
<feature type="domain" description="tRNA(Ile)-lysidine/2-thiocytidine synthase N-terminal" evidence="14">
    <location>
        <begin position="67"/>
        <end position="231"/>
    </location>
</feature>
<keyword evidence="3 13" id="KW-0820">tRNA-binding</keyword>
<keyword evidence="9 13" id="KW-0460">Magnesium</keyword>
<evidence type="ECO:0000259" key="14">
    <source>
        <dbReference type="Pfam" id="PF01171"/>
    </source>
</evidence>
<dbReference type="Proteomes" id="UP000254927">
    <property type="component" value="Unassembled WGS sequence"/>
</dbReference>
<keyword evidence="6 13" id="KW-0479">Metal-binding</keyword>
<evidence type="ECO:0000256" key="11">
    <source>
        <dbReference type="ARBA" id="ARBA00023004"/>
    </source>
</evidence>
<proteinExistence type="inferred from homology"/>
<comment type="pathway">
    <text evidence="13">tRNA modification.</text>
</comment>
<keyword evidence="5 13" id="KW-0819">tRNA processing</keyword>
<dbReference type="HAMAP" id="MF_01850">
    <property type="entry name" value="TtcA"/>
    <property type="match status" value="1"/>
</dbReference>
<organism evidence="15 16">
    <name type="scientific">Neisseria elongata</name>
    <dbReference type="NCBI Taxonomy" id="495"/>
    <lineage>
        <taxon>Bacteria</taxon>
        <taxon>Pseudomonadati</taxon>
        <taxon>Pseudomonadota</taxon>
        <taxon>Betaproteobacteria</taxon>
        <taxon>Neisseriales</taxon>
        <taxon>Neisseriaceae</taxon>
        <taxon>Neisseria</taxon>
    </lineage>
</organism>
<dbReference type="GO" id="GO:0034227">
    <property type="term" value="P:tRNA thio-modification"/>
    <property type="evidence" value="ECO:0007669"/>
    <property type="project" value="UniProtKB-UniRule"/>
</dbReference>
<evidence type="ECO:0000313" key="16">
    <source>
        <dbReference type="Proteomes" id="UP000254927"/>
    </source>
</evidence>
<dbReference type="GO" id="GO:0005524">
    <property type="term" value="F:ATP binding"/>
    <property type="evidence" value="ECO:0007669"/>
    <property type="project" value="UniProtKB-UniRule"/>
</dbReference>
<dbReference type="GO" id="GO:0005737">
    <property type="term" value="C:cytoplasm"/>
    <property type="evidence" value="ECO:0007669"/>
    <property type="project" value="UniProtKB-SubCell"/>
</dbReference>
<dbReference type="InterPro" id="IPR014729">
    <property type="entry name" value="Rossmann-like_a/b/a_fold"/>
</dbReference>
<feature type="binding site" evidence="13">
    <location>
        <position position="151"/>
    </location>
    <ligand>
        <name>[4Fe-4S] cluster</name>
        <dbReference type="ChEBI" id="CHEBI:49883"/>
    </ligand>
</feature>
<dbReference type="PANTHER" id="PTHR43686">
    <property type="entry name" value="SULFURTRANSFERASE-RELATED"/>
    <property type="match status" value="1"/>
</dbReference>
<evidence type="ECO:0000256" key="13">
    <source>
        <dbReference type="HAMAP-Rule" id="MF_01850"/>
    </source>
</evidence>
<name>A0A378TVD0_NEIEL</name>
<accession>A0A378TVD0</accession>
<dbReference type="InterPro" id="IPR012089">
    <property type="entry name" value="tRNA_Cyd_32_2_STrfase"/>
</dbReference>
<gene>
    <name evidence="13 15" type="primary">ttcA</name>
    <name evidence="15" type="ORF">NCTC10660_00331</name>
</gene>
<evidence type="ECO:0000256" key="4">
    <source>
        <dbReference type="ARBA" id="ARBA00022679"/>
    </source>
</evidence>
<evidence type="ECO:0000256" key="10">
    <source>
        <dbReference type="ARBA" id="ARBA00022884"/>
    </source>
</evidence>
<keyword evidence="12 13" id="KW-0411">Iron-sulfur</keyword>
<evidence type="ECO:0000256" key="3">
    <source>
        <dbReference type="ARBA" id="ARBA00022555"/>
    </source>
</evidence>
<evidence type="ECO:0000313" key="15">
    <source>
        <dbReference type="EMBL" id="STZ66867.1"/>
    </source>
</evidence>
<keyword evidence="4 13" id="KW-0808">Transferase</keyword>
<keyword evidence="8 13" id="KW-0067">ATP-binding</keyword>
<dbReference type="GO" id="GO:0000287">
    <property type="term" value="F:magnesium ion binding"/>
    <property type="evidence" value="ECO:0007669"/>
    <property type="project" value="UniProtKB-UniRule"/>
</dbReference>
<feature type="short sequence motif" description="PP-loop motif" evidence="13">
    <location>
        <begin position="73"/>
        <end position="78"/>
    </location>
</feature>